<dbReference type="PANTHER" id="PTHR43011:SF1">
    <property type="entry name" value="IRON-SULFUR CLUSTER ASSEMBLY 2 HOMOLOG, MITOCHONDRIAL"/>
    <property type="match status" value="1"/>
</dbReference>
<proteinExistence type="predicted"/>
<accession>A0A2U3K935</accession>
<dbReference type="GO" id="GO:0051539">
    <property type="term" value="F:4 iron, 4 sulfur cluster binding"/>
    <property type="evidence" value="ECO:0007669"/>
    <property type="project" value="TreeGrafter"/>
</dbReference>
<dbReference type="Gene3D" id="2.60.300.12">
    <property type="entry name" value="HesB-like domain"/>
    <property type="match status" value="1"/>
</dbReference>
<reference evidence="3" key="1">
    <citation type="submission" date="2018-02" db="EMBL/GenBank/DDBJ databases">
        <authorList>
            <person name="Hausmann B."/>
        </authorList>
    </citation>
    <scope>NUCLEOTIDE SEQUENCE [LARGE SCALE GENOMIC DNA]</scope>
    <source>
        <strain evidence="3">Peat soil MAG SbF1</strain>
    </source>
</reference>
<dbReference type="InterPro" id="IPR035903">
    <property type="entry name" value="HesB-like_dom_sf"/>
</dbReference>
<dbReference type="GO" id="GO:0016226">
    <property type="term" value="P:iron-sulfur cluster assembly"/>
    <property type="evidence" value="ECO:0007669"/>
    <property type="project" value="InterPro"/>
</dbReference>
<protein>
    <submittedName>
        <fullName evidence="2">Iron-sulfur cluster insertion protein ErpA 2</fullName>
    </submittedName>
</protein>
<dbReference type="EMBL" id="OMOF01000067">
    <property type="protein sequence ID" value="SPF36159.1"/>
    <property type="molecule type" value="Genomic_DNA"/>
</dbReference>
<dbReference type="InterPro" id="IPR016092">
    <property type="entry name" value="ATAP"/>
</dbReference>
<dbReference type="GO" id="GO:0005506">
    <property type="term" value="F:iron ion binding"/>
    <property type="evidence" value="ECO:0007669"/>
    <property type="project" value="TreeGrafter"/>
</dbReference>
<gene>
    <name evidence="2" type="primary">erpA</name>
    <name evidence="2" type="ORF">SBF1_1590018</name>
</gene>
<feature type="domain" description="Core" evidence="1">
    <location>
        <begin position="2"/>
        <end position="101"/>
    </location>
</feature>
<organism evidence="2 3">
    <name type="scientific">Candidatus Desulfosporosinus infrequens</name>
    <dbReference type="NCBI Taxonomy" id="2043169"/>
    <lineage>
        <taxon>Bacteria</taxon>
        <taxon>Bacillati</taxon>
        <taxon>Bacillota</taxon>
        <taxon>Clostridia</taxon>
        <taxon>Eubacteriales</taxon>
        <taxon>Desulfitobacteriaceae</taxon>
        <taxon>Desulfosporosinus</taxon>
    </lineage>
</organism>
<evidence type="ECO:0000313" key="2">
    <source>
        <dbReference type="EMBL" id="SPF36159.1"/>
    </source>
</evidence>
<name>A0A2U3K935_9FIRM</name>
<sequence>MVKITQLAAQKIKEVLKEQNKENALLRLYLVGTGCSGPSFGMALEELKTEDDIIDEEYGVSVVIDIKLSNYLEGATVDYVETNLGGGFEIRRANPDSGGACGDGCCGGCGSSGSC</sequence>
<dbReference type="Proteomes" id="UP000238916">
    <property type="component" value="Unassembled WGS sequence"/>
</dbReference>
<dbReference type="NCBIfam" id="TIGR00049">
    <property type="entry name" value="iron-sulfur cluster assembly accessory protein"/>
    <property type="match status" value="1"/>
</dbReference>
<dbReference type="OrthoDB" id="9801228at2"/>
<dbReference type="GO" id="GO:0051537">
    <property type="term" value="F:2 iron, 2 sulfur cluster binding"/>
    <property type="evidence" value="ECO:0007669"/>
    <property type="project" value="TreeGrafter"/>
</dbReference>
<evidence type="ECO:0000313" key="3">
    <source>
        <dbReference type="Proteomes" id="UP000238916"/>
    </source>
</evidence>
<dbReference type="InterPro" id="IPR000361">
    <property type="entry name" value="ATAP_core_dom"/>
</dbReference>
<dbReference type="AlphaFoldDB" id="A0A2U3K935"/>
<dbReference type="PANTHER" id="PTHR43011">
    <property type="entry name" value="IRON-SULFUR CLUSTER ASSEMBLY 2 HOMOLOG, MITOCHONDRIAL"/>
    <property type="match status" value="1"/>
</dbReference>
<dbReference type="Pfam" id="PF01521">
    <property type="entry name" value="Fe-S_biosyn"/>
    <property type="match status" value="1"/>
</dbReference>
<evidence type="ECO:0000259" key="1">
    <source>
        <dbReference type="Pfam" id="PF01521"/>
    </source>
</evidence>
<dbReference type="SUPFAM" id="SSF89360">
    <property type="entry name" value="HesB-like domain"/>
    <property type="match status" value="1"/>
</dbReference>